<sequence length="202" mass="23676">MDYFLTNYNEDYCKKSIIRSPNAPHDPEFKDPAAESFKNYLQLSSDPTPMEDQMENADDYLHKHEKNHPKLAKIYFDKPINNEVMTKDFIFNGRSMYQCDYCDLEKDNAYKEEIRQKNLFRLPDDWDIPLSSHRYSHRNPVTINPNAMERTKIPRVPNNLDPQPHIRKILKVQTGKTEYGGVIGDLGELIMNDELHGKVTLV</sequence>
<organism evidence="1 2">
    <name type="scientific">Aquatica leii</name>
    <dbReference type="NCBI Taxonomy" id="1421715"/>
    <lineage>
        <taxon>Eukaryota</taxon>
        <taxon>Metazoa</taxon>
        <taxon>Ecdysozoa</taxon>
        <taxon>Arthropoda</taxon>
        <taxon>Hexapoda</taxon>
        <taxon>Insecta</taxon>
        <taxon>Pterygota</taxon>
        <taxon>Neoptera</taxon>
        <taxon>Endopterygota</taxon>
        <taxon>Coleoptera</taxon>
        <taxon>Polyphaga</taxon>
        <taxon>Elateriformia</taxon>
        <taxon>Elateroidea</taxon>
        <taxon>Lampyridae</taxon>
        <taxon>Luciolinae</taxon>
        <taxon>Aquatica</taxon>
    </lineage>
</organism>
<dbReference type="Proteomes" id="UP001353858">
    <property type="component" value="Unassembled WGS sequence"/>
</dbReference>
<comment type="caution">
    <text evidence="1">The sequence shown here is derived from an EMBL/GenBank/DDBJ whole genome shotgun (WGS) entry which is preliminary data.</text>
</comment>
<dbReference type="EMBL" id="JARPUR010000001">
    <property type="protein sequence ID" value="KAK4887856.1"/>
    <property type="molecule type" value="Genomic_DNA"/>
</dbReference>
<accession>A0AAN7PRV9</accession>
<proteinExistence type="predicted"/>
<evidence type="ECO:0000313" key="1">
    <source>
        <dbReference type="EMBL" id="KAK4887856.1"/>
    </source>
</evidence>
<reference evidence="2" key="1">
    <citation type="submission" date="2023-01" db="EMBL/GenBank/DDBJ databases">
        <title>Key to firefly adult light organ development and bioluminescence: homeobox transcription factors regulate luciferase expression and transportation to peroxisome.</title>
        <authorList>
            <person name="Fu X."/>
        </authorList>
    </citation>
    <scope>NUCLEOTIDE SEQUENCE [LARGE SCALE GENOMIC DNA]</scope>
</reference>
<name>A0AAN7PRV9_9COLE</name>
<gene>
    <name evidence="1" type="ORF">RN001_004127</name>
</gene>
<dbReference type="AlphaFoldDB" id="A0AAN7PRV9"/>
<protein>
    <submittedName>
        <fullName evidence="1">Uncharacterized protein</fullName>
    </submittedName>
</protein>
<evidence type="ECO:0000313" key="2">
    <source>
        <dbReference type="Proteomes" id="UP001353858"/>
    </source>
</evidence>
<keyword evidence="2" id="KW-1185">Reference proteome</keyword>